<organism evidence="1 2">
    <name type="scientific">Colletotrichum truncatum</name>
    <name type="common">Anthracnose fungus</name>
    <name type="synonym">Colletotrichum capsici</name>
    <dbReference type="NCBI Taxonomy" id="5467"/>
    <lineage>
        <taxon>Eukaryota</taxon>
        <taxon>Fungi</taxon>
        <taxon>Dikarya</taxon>
        <taxon>Ascomycota</taxon>
        <taxon>Pezizomycotina</taxon>
        <taxon>Sordariomycetes</taxon>
        <taxon>Hypocreomycetidae</taxon>
        <taxon>Glomerellales</taxon>
        <taxon>Glomerellaceae</taxon>
        <taxon>Colletotrichum</taxon>
        <taxon>Colletotrichum truncatum species complex</taxon>
    </lineage>
</organism>
<reference evidence="1 2" key="1">
    <citation type="journal article" date="2020" name="Phytopathology">
        <title>Genome Sequence Resources of Colletotrichum truncatum, C. plurivorum, C. musicola, and C. sojae: Four Species Pathogenic to Soybean (Glycine max).</title>
        <authorList>
            <person name="Rogerio F."/>
            <person name="Boufleur T.R."/>
            <person name="Ciampi-Guillardi M."/>
            <person name="Sukno S.A."/>
            <person name="Thon M.R."/>
            <person name="Massola Junior N.S."/>
            <person name="Baroncelli R."/>
        </authorList>
    </citation>
    <scope>NUCLEOTIDE SEQUENCE [LARGE SCALE GENOMIC DNA]</scope>
    <source>
        <strain evidence="1 2">CMES1059</strain>
    </source>
</reference>
<comment type="caution">
    <text evidence="1">The sequence shown here is derived from an EMBL/GenBank/DDBJ whole genome shotgun (WGS) entry which is preliminary data.</text>
</comment>
<accession>A0ACC3YUI1</accession>
<name>A0ACC3YUI1_COLTU</name>
<evidence type="ECO:0000313" key="1">
    <source>
        <dbReference type="EMBL" id="KAL0935575.1"/>
    </source>
</evidence>
<keyword evidence="2" id="KW-1185">Reference proteome</keyword>
<evidence type="ECO:0000313" key="2">
    <source>
        <dbReference type="Proteomes" id="UP000805649"/>
    </source>
</evidence>
<protein>
    <submittedName>
        <fullName evidence="1">Uncharacterized protein</fullName>
    </submittedName>
</protein>
<gene>
    <name evidence="1" type="ORF">CTRU02_210166</name>
</gene>
<dbReference type="EMBL" id="VUJX02000006">
    <property type="protein sequence ID" value="KAL0935575.1"/>
    <property type="molecule type" value="Genomic_DNA"/>
</dbReference>
<dbReference type="Proteomes" id="UP000805649">
    <property type="component" value="Unassembled WGS sequence"/>
</dbReference>
<proteinExistence type="predicted"/>
<sequence length="163" mass="17206">MADTKPPPKAGDAGVLMGLLSTSFVAWLLIGALAHCDDSFMPVETAWILTASLSFILAVCLILSTAECPTSTHSQGAAYYTAAIMGFGVSTIYALTSNGWYHNQRRVFWSLSGLFGGIFLEASTGFFSSCARRLQASMINSESVTGLSGAAKNTEAEKCVEAT</sequence>